<sequence>MQHVSVHVRQNLHLDMARLRQIRLQIHAAVAKGKLGFPAHKRKLPLQRRGILHDADSFAAAAFCRLDHQRIADALCRQRGFLAGVNSSFRAGHDGEPVGNHRLSRGLLVAQHAHACRQRPDEADTRLGACLRKRVVFREKANPGV</sequence>
<protein>
    <submittedName>
        <fullName evidence="1">Uncharacterized protein</fullName>
    </submittedName>
</protein>
<reference evidence="1" key="1">
    <citation type="submission" date="2019-08" db="EMBL/GenBank/DDBJ databases">
        <authorList>
            <person name="Kucharzyk K."/>
            <person name="Murdoch R.W."/>
            <person name="Higgins S."/>
            <person name="Loffler F."/>
        </authorList>
    </citation>
    <scope>NUCLEOTIDE SEQUENCE</scope>
</reference>
<evidence type="ECO:0000313" key="1">
    <source>
        <dbReference type="EMBL" id="MPN49355.1"/>
    </source>
</evidence>
<gene>
    <name evidence="1" type="ORF">SDC9_196975</name>
</gene>
<proteinExistence type="predicted"/>
<dbReference type="EMBL" id="VSSQ01112528">
    <property type="protein sequence ID" value="MPN49355.1"/>
    <property type="molecule type" value="Genomic_DNA"/>
</dbReference>
<comment type="caution">
    <text evidence="1">The sequence shown here is derived from an EMBL/GenBank/DDBJ whole genome shotgun (WGS) entry which is preliminary data.</text>
</comment>
<dbReference type="AlphaFoldDB" id="A0A645IDH8"/>
<organism evidence="1">
    <name type="scientific">bioreactor metagenome</name>
    <dbReference type="NCBI Taxonomy" id="1076179"/>
    <lineage>
        <taxon>unclassified sequences</taxon>
        <taxon>metagenomes</taxon>
        <taxon>ecological metagenomes</taxon>
    </lineage>
</organism>
<name>A0A645IDH8_9ZZZZ</name>
<accession>A0A645IDH8</accession>